<evidence type="ECO:0000256" key="9">
    <source>
        <dbReference type="ARBA" id="ARBA00022958"/>
    </source>
</evidence>
<dbReference type="Gene3D" id="3.30.300.10">
    <property type="match status" value="3"/>
</dbReference>
<feature type="binding site" description="in other chain" evidence="10">
    <location>
        <position position="56"/>
    </location>
    <ligand>
        <name>L-methionine</name>
        <dbReference type="ChEBI" id="CHEBI:57844"/>
        <note>ligand shared between two neighboring subunits</note>
    </ligand>
</feature>
<comment type="subunit">
    <text evidence="10">Homotetramer; dimer of dimers.</text>
</comment>
<keyword evidence="9 10" id="KW-0630">Potassium</keyword>
<keyword evidence="3 10" id="KW-0554">One-carbon metabolism</keyword>
<feature type="binding site" evidence="10">
    <location>
        <position position="262"/>
    </location>
    <ligand>
        <name>ATP</name>
        <dbReference type="ChEBI" id="CHEBI:30616"/>
        <note>ligand shared between two neighboring subunits</note>
    </ligand>
</feature>
<evidence type="ECO:0000259" key="14">
    <source>
        <dbReference type="Pfam" id="PF02772"/>
    </source>
</evidence>
<comment type="cofactor">
    <cofactor evidence="10">
        <name>K(+)</name>
        <dbReference type="ChEBI" id="CHEBI:29103"/>
    </cofactor>
    <text evidence="10">Binds 1 potassium ion per subunit.</text>
</comment>
<comment type="similarity">
    <text evidence="2 10 12">Belongs to the AdoMet synthase family.</text>
</comment>
<name>A0ABU9STJ3_9ALTE</name>
<evidence type="ECO:0000256" key="4">
    <source>
        <dbReference type="ARBA" id="ARBA00022679"/>
    </source>
</evidence>
<feature type="binding site" description="in other chain" evidence="10">
    <location>
        <begin position="164"/>
        <end position="166"/>
    </location>
    <ligand>
        <name>ATP</name>
        <dbReference type="ChEBI" id="CHEBI:30616"/>
        <note>ligand shared between two neighboring subunits</note>
    </ligand>
</feature>
<feature type="domain" description="S-adenosylmethionine synthetase N-terminal" evidence="13">
    <location>
        <begin position="4"/>
        <end position="101"/>
    </location>
</feature>
<comment type="cofactor">
    <cofactor evidence="10">
        <name>Mg(2+)</name>
        <dbReference type="ChEBI" id="CHEBI:18420"/>
    </cofactor>
    <text evidence="10">Binds 2 divalent ions per subunit.</text>
</comment>
<evidence type="ECO:0000313" key="17">
    <source>
        <dbReference type="Proteomes" id="UP001461163"/>
    </source>
</evidence>
<feature type="binding site" evidence="10">
    <location>
        <position position="239"/>
    </location>
    <ligand>
        <name>L-methionine</name>
        <dbReference type="ChEBI" id="CHEBI:57844"/>
        <note>ligand shared between two neighboring subunits</note>
    </ligand>
</feature>
<evidence type="ECO:0000259" key="13">
    <source>
        <dbReference type="Pfam" id="PF00438"/>
    </source>
</evidence>
<dbReference type="InterPro" id="IPR002133">
    <property type="entry name" value="S-AdoMet_synthetase"/>
</dbReference>
<feature type="binding site" description="in other chain" evidence="10">
    <location>
        <begin position="230"/>
        <end position="231"/>
    </location>
    <ligand>
        <name>ATP</name>
        <dbReference type="ChEBI" id="CHEBI:30616"/>
        <note>ligand shared between two neighboring subunits</note>
    </ligand>
</feature>
<keyword evidence="5 10" id="KW-0479">Metal-binding</keyword>
<dbReference type="SUPFAM" id="SSF55973">
    <property type="entry name" value="S-adenosylmethionine synthetase"/>
    <property type="match status" value="3"/>
</dbReference>
<dbReference type="NCBIfam" id="TIGR01034">
    <property type="entry name" value="metK"/>
    <property type="match status" value="1"/>
</dbReference>
<accession>A0ABU9STJ3</accession>
<keyword evidence="8 10" id="KW-0460">Magnesium</keyword>
<dbReference type="PANTHER" id="PTHR11964">
    <property type="entry name" value="S-ADENOSYLMETHIONINE SYNTHETASE"/>
    <property type="match status" value="1"/>
</dbReference>
<evidence type="ECO:0000256" key="2">
    <source>
        <dbReference type="ARBA" id="ARBA00009685"/>
    </source>
</evidence>
<dbReference type="InterPro" id="IPR022636">
    <property type="entry name" value="S-AdoMet_synthetase_sfam"/>
</dbReference>
<dbReference type="Pfam" id="PF00438">
    <property type="entry name" value="S-AdoMet_synt_N"/>
    <property type="match status" value="1"/>
</dbReference>
<evidence type="ECO:0000256" key="7">
    <source>
        <dbReference type="ARBA" id="ARBA00022840"/>
    </source>
</evidence>
<evidence type="ECO:0000256" key="6">
    <source>
        <dbReference type="ARBA" id="ARBA00022741"/>
    </source>
</evidence>
<feature type="binding site" description="in other chain" evidence="10">
    <location>
        <position position="15"/>
    </location>
    <ligand>
        <name>ATP</name>
        <dbReference type="ChEBI" id="CHEBI:30616"/>
        <note>ligand shared between two neighboring subunits</note>
    </ligand>
</feature>
<evidence type="ECO:0000313" key="16">
    <source>
        <dbReference type="EMBL" id="MEM5496895.1"/>
    </source>
</evidence>
<comment type="subcellular location">
    <subcellularLocation>
        <location evidence="10 11">Cytoplasm</location>
    </subcellularLocation>
</comment>
<dbReference type="InterPro" id="IPR022629">
    <property type="entry name" value="S-AdoMet_synt_central"/>
</dbReference>
<evidence type="ECO:0000256" key="12">
    <source>
        <dbReference type="RuleBase" id="RU004462"/>
    </source>
</evidence>
<dbReference type="PROSITE" id="PS00376">
    <property type="entry name" value="ADOMET_SYNTHASE_1"/>
    <property type="match status" value="1"/>
</dbReference>
<dbReference type="Proteomes" id="UP001461163">
    <property type="component" value="Unassembled WGS sequence"/>
</dbReference>
<dbReference type="PROSITE" id="PS00377">
    <property type="entry name" value="ADOMET_SYNTHASE_2"/>
    <property type="match status" value="1"/>
</dbReference>
<dbReference type="Pfam" id="PF02772">
    <property type="entry name" value="S-AdoMet_synt_M"/>
    <property type="match status" value="1"/>
</dbReference>
<feature type="region of interest" description="Flexible loop" evidence="10">
    <location>
        <begin position="99"/>
        <end position="109"/>
    </location>
</feature>
<evidence type="ECO:0000256" key="10">
    <source>
        <dbReference type="HAMAP-Rule" id="MF_00086"/>
    </source>
</evidence>
<feature type="binding site" evidence="10">
    <location>
        <position position="239"/>
    </location>
    <ligand>
        <name>ATP</name>
        <dbReference type="ChEBI" id="CHEBI:30616"/>
        <note>ligand shared between two neighboring subunits</note>
    </ligand>
</feature>
<evidence type="ECO:0000256" key="5">
    <source>
        <dbReference type="ARBA" id="ARBA00022723"/>
    </source>
</evidence>
<dbReference type="InterPro" id="IPR022628">
    <property type="entry name" value="S-AdoMet_synt_N"/>
</dbReference>
<dbReference type="CDD" id="cd18079">
    <property type="entry name" value="S-AdoMet_synt"/>
    <property type="match status" value="1"/>
</dbReference>
<gene>
    <name evidence="10 16" type="primary">metK</name>
    <name evidence="16" type="ORF">WNY77_05770</name>
</gene>
<dbReference type="InterPro" id="IPR022630">
    <property type="entry name" value="S-AdoMet_synt_C"/>
</dbReference>
<feature type="binding site" evidence="10">
    <location>
        <position position="17"/>
    </location>
    <ligand>
        <name>Mg(2+)</name>
        <dbReference type="ChEBI" id="CHEBI:18420"/>
    </ligand>
</feature>
<comment type="catalytic activity">
    <reaction evidence="10">
        <text>L-methionine + ATP + H2O = S-adenosyl-L-methionine + phosphate + diphosphate</text>
        <dbReference type="Rhea" id="RHEA:21080"/>
        <dbReference type="ChEBI" id="CHEBI:15377"/>
        <dbReference type="ChEBI" id="CHEBI:30616"/>
        <dbReference type="ChEBI" id="CHEBI:33019"/>
        <dbReference type="ChEBI" id="CHEBI:43474"/>
        <dbReference type="ChEBI" id="CHEBI:57844"/>
        <dbReference type="ChEBI" id="CHEBI:59789"/>
        <dbReference type="EC" id="2.5.1.6"/>
    </reaction>
</comment>
<dbReference type="PIRSF" id="PIRSF000497">
    <property type="entry name" value="MAT"/>
    <property type="match status" value="1"/>
</dbReference>
<dbReference type="EC" id="2.5.1.6" evidence="10"/>
<keyword evidence="4 10" id="KW-0808">Transferase</keyword>
<dbReference type="RefSeq" id="WP_006994482.1">
    <property type="nucleotide sequence ID" value="NZ_JBBMQS010000003.1"/>
</dbReference>
<comment type="function">
    <text evidence="10">Catalyzes the formation of S-adenosylmethionine (AdoMet) from methionine and ATP. The overall synthetic reaction is composed of two sequential steps, AdoMet formation and the subsequent tripolyphosphate hydrolysis which occurs prior to release of AdoMet from the enzyme.</text>
</comment>
<keyword evidence="10" id="KW-0963">Cytoplasm</keyword>
<keyword evidence="6 10" id="KW-0547">Nucleotide-binding</keyword>
<evidence type="ECO:0000256" key="8">
    <source>
        <dbReference type="ARBA" id="ARBA00022842"/>
    </source>
</evidence>
<feature type="domain" description="S-adenosylmethionine synthetase C-terminal" evidence="15">
    <location>
        <begin position="233"/>
        <end position="370"/>
    </location>
</feature>
<dbReference type="GO" id="GO:0004478">
    <property type="term" value="F:methionine adenosyltransferase activity"/>
    <property type="evidence" value="ECO:0007669"/>
    <property type="project" value="UniProtKB-EC"/>
</dbReference>
<dbReference type="EMBL" id="JBBMQS010000003">
    <property type="protein sequence ID" value="MEM5496895.1"/>
    <property type="molecule type" value="Genomic_DNA"/>
</dbReference>
<evidence type="ECO:0000259" key="15">
    <source>
        <dbReference type="Pfam" id="PF02773"/>
    </source>
</evidence>
<feature type="binding site" evidence="10">
    <location>
        <position position="266"/>
    </location>
    <ligand>
        <name>ATP</name>
        <dbReference type="ChEBI" id="CHEBI:30616"/>
        <note>ligand shared between two neighboring subunits</note>
    </ligand>
</feature>
<feature type="domain" description="S-adenosylmethionine synthetase central" evidence="14">
    <location>
        <begin position="114"/>
        <end position="231"/>
    </location>
</feature>
<keyword evidence="17" id="KW-1185">Reference proteome</keyword>
<comment type="caution">
    <text evidence="16">The sequence shown here is derived from an EMBL/GenBank/DDBJ whole genome shotgun (WGS) entry which is preliminary data.</text>
</comment>
<feature type="binding site" description="in other chain" evidence="10">
    <location>
        <begin position="245"/>
        <end position="246"/>
    </location>
    <ligand>
        <name>ATP</name>
        <dbReference type="ChEBI" id="CHEBI:30616"/>
        <note>ligand shared between two neighboring subunits</note>
    </ligand>
</feature>
<evidence type="ECO:0000256" key="11">
    <source>
        <dbReference type="RuleBase" id="RU000542"/>
    </source>
</evidence>
<protein>
    <recommendedName>
        <fullName evidence="10">S-adenosylmethionine synthase</fullName>
        <shortName evidence="10">AdoMet synthase</shortName>
        <ecNumber evidence="10">2.5.1.6</ecNumber>
    </recommendedName>
    <alternativeName>
        <fullName evidence="10">MAT</fullName>
    </alternativeName>
    <alternativeName>
        <fullName evidence="10">Methionine adenosyltransferase</fullName>
    </alternativeName>
</protein>
<organism evidence="16 17">
    <name type="scientific">Paraglaciecola mesophila</name>
    <dbReference type="NCBI Taxonomy" id="197222"/>
    <lineage>
        <taxon>Bacteria</taxon>
        <taxon>Pseudomonadati</taxon>
        <taxon>Pseudomonadota</taxon>
        <taxon>Gammaproteobacteria</taxon>
        <taxon>Alteromonadales</taxon>
        <taxon>Alteromonadaceae</taxon>
        <taxon>Paraglaciecola</taxon>
    </lineage>
</organism>
<sequence>MAKHLFTSESVSEGHPDKIADQISDAVLDAILKQDPKARVACETYVKTGMVMVGGEVTTNAWVDIEELTRNTVREIGYTHSDMGFDADSCAVLNAIGKQSPDINQGVDRTRPEDQGAGDQGLMFGYASDETDVLMPAPVTYAHRLVKRQAEIRKSGQLDWLRPDAKSQVTFVYEDNVPVGIDAVVLSTQHCDSVTTEQLREAVMEEIIKPVLPAKWLTAQTKYFINPTGRFVIGGPMGDCGLTGRKIIVDTYGGMARHGGGAFSGKDPSKVDRSAAYAGRYVAKNIVAAGLAKRCEIQISYAIGVAEPTSINVETFGTGQVSDEALTALVREHFELRPYGLIKMLDLERPIYQATAAYGHFGREEFPWEKTDKADALRAAANL</sequence>
<dbReference type="HAMAP" id="MF_00086">
    <property type="entry name" value="S_AdoMet_synth1"/>
    <property type="match status" value="1"/>
</dbReference>
<feature type="binding site" description="in other chain" evidence="10">
    <location>
        <position position="270"/>
    </location>
    <ligand>
        <name>L-methionine</name>
        <dbReference type="ChEBI" id="CHEBI:57844"/>
        <note>ligand shared between two neighboring subunits</note>
    </ligand>
</feature>
<keyword evidence="7 10" id="KW-0067">ATP-binding</keyword>
<evidence type="ECO:0000256" key="3">
    <source>
        <dbReference type="ARBA" id="ARBA00022563"/>
    </source>
</evidence>
<feature type="binding site" description="in other chain" evidence="10">
    <location>
        <position position="99"/>
    </location>
    <ligand>
        <name>L-methionine</name>
        <dbReference type="ChEBI" id="CHEBI:57844"/>
        <note>ligand shared between two neighboring subunits</note>
    </ligand>
</feature>
<feature type="binding site" evidence="10">
    <location>
        <position position="43"/>
    </location>
    <ligand>
        <name>K(+)</name>
        <dbReference type="ChEBI" id="CHEBI:29103"/>
    </ligand>
</feature>
<reference evidence="16 17" key="1">
    <citation type="submission" date="2024-03" db="EMBL/GenBank/DDBJ databases">
        <title>Community enrichment and isolation of bacterial strains for fucoidan degradation.</title>
        <authorList>
            <person name="Sichert A."/>
        </authorList>
    </citation>
    <scope>NUCLEOTIDE SEQUENCE [LARGE SCALE GENOMIC DNA]</scope>
    <source>
        <strain evidence="16 17">AS12</strain>
    </source>
</reference>
<evidence type="ECO:0000256" key="1">
    <source>
        <dbReference type="ARBA" id="ARBA00005224"/>
    </source>
</evidence>
<proteinExistence type="inferred from homology"/>
<dbReference type="InterPro" id="IPR022631">
    <property type="entry name" value="ADOMET_SYNTHASE_CS"/>
</dbReference>
<comment type="pathway">
    <text evidence="1 10">Amino-acid biosynthesis; S-adenosyl-L-methionine biosynthesis; S-adenosyl-L-methionine from L-methionine: step 1/1.</text>
</comment>
<dbReference type="Pfam" id="PF02773">
    <property type="entry name" value="S-AdoMet_synt_C"/>
    <property type="match status" value="1"/>
</dbReference>